<feature type="region of interest" description="Disordered" evidence="1">
    <location>
        <begin position="1"/>
        <end position="52"/>
    </location>
</feature>
<dbReference type="OrthoDB" id="6161020at2"/>
<dbReference type="KEGG" id="bgp:BGL_2c00560"/>
<name>A0A0B6S163_BURPL</name>
<evidence type="ECO:0000313" key="2">
    <source>
        <dbReference type="EMBL" id="AJK48154.1"/>
    </source>
</evidence>
<dbReference type="HOGENOM" id="CLU_159338_0_0_4"/>
<accession>A0A0B6S163</accession>
<dbReference type="KEGG" id="bpla:bpln_2g00580"/>
<dbReference type="Pfam" id="PF11387">
    <property type="entry name" value="DUF2795"/>
    <property type="match status" value="1"/>
</dbReference>
<gene>
    <name evidence="2" type="ORF">BGL_2c00560</name>
</gene>
<proteinExistence type="predicted"/>
<reference evidence="2 3" key="2">
    <citation type="journal article" date="2016" name="Appl. Microbiol. Biotechnol.">
        <title>Mutations improving production and secretion of extracellular lipase by Burkholderia glumae PG1.</title>
        <authorList>
            <person name="Knapp A."/>
            <person name="Voget S."/>
            <person name="Gao R."/>
            <person name="Zaburannyi N."/>
            <person name="Krysciak D."/>
            <person name="Breuer M."/>
            <person name="Hauer B."/>
            <person name="Streit W.R."/>
            <person name="Muller R."/>
            <person name="Daniel R."/>
            <person name="Jaeger K.E."/>
        </authorList>
    </citation>
    <scope>NUCLEOTIDE SEQUENCE [LARGE SCALE GENOMIC DNA]</scope>
    <source>
        <strain evidence="2 3">PG1</strain>
    </source>
</reference>
<evidence type="ECO:0000256" key="1">
    <source>
        <dbReference type="SAM" id="MobiDB-lite"/>
    </source>
</evidence>
<dbReference type="RefSeq" id="WP_042626844.1">
    <property type="nucleotide sequence ID" value="NZ_BSTO01000007.1"/>
</dbReference>
<dbReference type="AlphaFoldDB" id="A0A0B6S163"/>
<keyword evidence="3" id="KW-1185">Reference proteome</keyword>
<reference evidence="3" key="1">
    <citation type="submission" date="2011-03" db="EMBL/GenBank/DDBJ databases">
        <authorList>
            <person name="Voget S."/>
            <person name="Streit W.R."/>
            <person name="Jaeger K.E."/>
            <person name="Daniel R."/>
        </authorList>
    </citation>
    <scope>NUCLEOTIDE SEQUENCE [LARGE SCALE GENOMIC DNA]</scope>
    <source>
        <strain evidence="3">PG1</strain>
    </source>
</reference>
<evidence type="ECO:0000313" key="3">
    <source>
        <dbReference type="Proteomes" id="UP000031838"/>
    </source>
</evidence>
<evidence type="ECO:0008006" key="4">
    <source>
        <dbReference type="Google" id="ProtNLM"/>
    </source>
</evidence>
<organism evidence="2 3">
    <name type="scientific">Burkholderia plantarii</name>
    <dbReference type="NCBI Taxonomy" id="41899"/>
    <lineage>
        <taxon>Bacteria</taxon>
        <taxon>Pseudomonadati</taxon>
        <taxon>Pseudomonadota</taxon>
        <taxon>Betaproteobacteria</taxon>
        <taxon>Burkholderiales</taxon>
        <taxon>Burkholderiaceae</taxon>
        <taxon>Burkholderia</taxon>
    </lineage>
</organism>
<feature type="compositionally biased region" description="Basic and acidic residues" evidence="1">
    <location>
        <begin position="9"/>
        <end position="42"/>
    </location>
</feature>
<dbReference type="Proteomes" id="UP000031838">
    <property type="component" value="Chromosome 2"/>
</dbReference>
<sequence>MTASHRSHTGHELSHSRAHEGSRAQQDHDKGGHQGGHEKGGQDKLPSPLDVQKALKGVDYPAARAELVRSARDGHANGRIVDGLQRIPDREYATPASVSKELGKVM</sequence>
<dbReference type="InterPro" id="IPR021527">
    <property type="entry name" value="DUF2795"/>
</dbReference>
<protein>
    <recommendedName>
        <fullName evidence="4">DUF2795 domain-containing protein</fullName>
    </recommendedName>
</protein>
<dbReference type="EMBL" id="CP002581">
    <property type="protein sequence ID" value="AJK48154.1"/>
    <property type="molecule type" value="Genomic_DNA"/>
</dbReference>